<dbReference type="GO" id="GO:0070694">
    <property type="term" value="F:5-hydroxymethyl-dUMP N-hydrolase activity"/>
    <property type="evidence" value="ECO:0007669"/>
    <property type="project" value="TreeGrafter"/>
</dbReference>
<dbReference type="Gene3D" id="3.40.50.450">
    <property type="match status" value="1"/>
</dbReference>
<dbReference type="PANTHER" id="PTHR15364:SF0">
    <property type="entry name" value="2'-DEOXYNUCLEOSIDE 5'-PHOSPHATE N-HYDROLASE 1"/>
    <property type="match status" value="1"/>
</dbReference>
<reference evidence="1" key="1">
    <citation type="submission" date="2016-10" db="EMBL/GenBank/DDBJ databases">
        <authorList>
            <person name="de Groot N.N."/>
        </authorList>
    </citation>
    <scope>NUCLEOTIDE SEQUENCE</scope>
</reference>
<dbReference type="GO" id="GO:0016740">
    <property type="term" value="F:transferase activity"/>
    <property type="evidence" value="ECO:0007669"/>
    <property type="project" value="UniProtKB-KW"/>
</dbReference>
<gene>
    <name evidence="1" type="ORF">MNB_SM-6-645</name>
</gene>
<protein>
    <submittedName>
        <fullName evidence="1">Nucleoside 2-deoxyribosyltransferase</fullName>
    </submittedName>
</protein>
<organism evidence="1">
    <name type="scientific">hydrothermal vent metagenome</name>
    <dbReference type="NCBI Taxonomy" id="652676"/>
    <lineage>
        <taxon>unclassified sequences</taxon>
        <taxon>metagenomes</taxon>
        <taxon>ecological metagenomes</taxon>
    </lineage>
</organism>
<dbReference type="PANTHER" id="PTHR15364">
    <property type="entry name" value="2'-DEOXYNUCLEOSIDE 5'-PHOSPHATE N-HYDROLASE 1"/>
    <property type="match status" value="1"/>
</dbReference>
<dbReference type="Pfam" id="PF05014">
    <property type="entry name" value="Nuc_deoxyrib_tr"/>
    <property type="match status" value="1"/>
</dbReference>
<name>A0A1W1CAM8_9ZZZZ</name>
<proteinExistence type="predicted"/>
<keyword evidence="1" id="KW-0808">Transferase</keyword>
<dbReference type="InterPro" id="IPR007710">
    <property type="entry name" value="Nucleoside_deoxyribTrfase"/>
</dbReference>
<evidence type="ECO:0000313" key="1">
    <source>
        <dbReference type="EMBL" id="SFV62797.1"/>
    </source>
</evidence>
<dbReference type="SUPFAM" id="SSF52309">
    <property type="entry name" value="N-(deoxy)ribosyltransferase-like"/>
    <property type="match status" value="1"/>
</dbReference>
<dbReference type="EMBL" id="FPHK01000065">
    <property type="protein sequence ID" value="SFV62797.1"/>
    <property type="molecule type" value="Genomic_DNA"/>
</dbReference>
<accession>A0A1W1CAM8</accession>
<dbReference type="GO" id="GO:0009159">
    <property type="term" value="P:deoxyribonucleoside monophosphate catabolic process"/>
    <property type="evidence" value="ECO:0007669"/>
    <property type="project" value="TreeGrafter"/>
</dbReference>
<dbReference type="AlphaFoldDB" id="A0A1W1CAM8"/>
<sequence>MKKIYIAGPDVFEKDSIELGKRLVSLCKKYGFEGLYPLDNVVDFSQDKHKIAQDIFEANVKMIQKADIIIANLNPFRGKEPDSGTVWECGYAHGLGKEVYGYMQDTSEYIKRFSADEVTLENGNLYDKEGMLVEDFAYPLNLMLSCSVKEIVTGSFEDALKKVAKR</sequence>
<dbReference type="InterPro" id="IPR051239">
    <property type="entry name" value="2'-dNMP_N-hydrolase"/>
</dbReference>